<dbReference type="PANTHER" id="PTHR47510">
    <property type="entry name" value="REVERSE TRANSCRIPTASE DOMAIN-CONTAINING PROTEIN"/>
    <property type="match status" value="1"/>
</dbReference>
<dbReference type="STRING" id="6186.A0A183KNR7"/>
<evidence type="ECO:0000313" key="3">
    <source>
        <dbReference type="Proteomes" id="UP000279833"/>
    </source>
</evidence>
<reference evidence="4" key="1">
    <citation type="submission" date="2016-06" db="UniProtKB">
        <authorList>
            <consortium name="WormBaseParasite"/>
        </authorList>
    </citation>
    <scope>IDENTIFICATION</scope>
</reference>
<name>A0A183KNR7_9TREM</name>
<dbReference type="PROSITE" id="PS50878">
    <property type="entry name" value="RT_POL"/>
    <property type="match status" value="1"/>
</dbReference>
<dbReference type="PANTHER" id="PTHR47510:SF3">
    <property type="entry name" value="ENDO_EXONUCLEASE_PHOSPHATASE DOMAIN-CONTAINING PROTEIN"/>
    <property type="match status" value="1"/>
</dbReference>
<sequence length="209" mass="23886">MWRKIEIISVPKKVSGDKNVKFRPIAITSPFLKTMEKLLILPLQPAIKEHIDPYQFAYRCKRSTLDAIAVLHHNIVFSLEKGKKYVRCAFLDYTSAFDSIPRQRLINKLINVNTDSWITNWLCSYLSGRVQYTVKYLRERYANLDIEVDGGVTLKNVRDCVEDLALSLVCMLRITATEAAATLAVLTRILFCASDRKGNLRNPDRPAPP</sequence>
<evidence type="ECO:0000313" key="2">
    <source>
        <dbReference type="EMBL" id="VDP62025.1"/>
    </source>
</evidence>
<evidence type="ECO:0000259" key="1">
    <source>
        <dbReference type="PROSITE" id="PS50878"/>
    </source>
</evidence>
<keyword evidence="3" id="KW-1185">Reference proteome</keyword>
<evidence type="ECO:0000313" key="4">
    <source>
        <dbReference type="WBParaSite" id="SCUD_0001670001-mRNA-1"/>
    </source>
</evidence>
<dbReference type="EMBL" id="UZAK01038952">
    <property type="protein sequence ID" value="VDP62025.1"/>
    <property type="molecule type" value="Genomic_DNA"/>
</dbReference>
<dbReference type="AlphaFoldDB" id="A0A183KNR7"/>
<dbReference type="SUPFAM" id="SSF56672">
    <property type="entry name" value="DNA/RNA polymerases"/>
    <property type="match status" value="1"/>
</dbReference>
<reference evidence="2 3" key="2">
    <citation type="submission" date="2018-11" db="EMBL/GenBank/DDBJ databases">
        <authorList>
            <consortium name="Pathogen Informatics"/>
        </authorList>
    </citation>
    <scope>NUCLEOTIDE SEQUENCE [LARGE SCALE GENOMIC DNA]</scope>
    <source>
        <strain evidence="2">Dakar</strain>
        <strain evidence="3">Dakar, Senegal</strain>
    </source>
</reference>
<dbReference type="Gene3D" id="3.20.20.70">
    <property type="entry name" value="Aldolase class I"/>
    <property type="match status" value="1"/>
</dbReference>
<dbReference type="Pfam" id="PF00078">
    <property type="entry name" value="RVT_1"/>
    <property type="match status" value="1"/>
</dbReference>
<dbReference type="Proteomes" id="UP000279833">
    <property type="component" value="Unassembled WGS sequence"/>
</dbReference>
<dbReference type="InterPro" id="IPR043502">
    <property type="entry name" value="DNA/RNA_pol_sf"/>
</dbReference>
<dbReference type="InterPro" id="IPR013785">
    <property type="entry name" value="Aldolase_TIM"/>
</dbReference>
<protein>
    <submittedName>
        <fullName evidence="4">Reverse transcriptase domain-containing protein</fullName>
    </submittedName>
</protein>
<feature type="domain" description="Reverse transcriptase" evidence="1">
    <location>
        <begin position="1"/>
        <end position="209"/>
    </location>
</feature>
<dbReference type="WBParaSite" id="SCUD_0001670001-mRNA-1">
    <property type="protein sequence ID" value="SCUD_0001670001-mRNA-1"/>
    <property type="gene ID" value="SCUD_0001670001"/>
</dbReference>
<organism evidence="4">
    <name type="scientific">Schistosoma curassoni</name>
    <dbReference type="NCBI Taxonomy" id="6186"/>
    <lineage>
        <taxon>Eukaryota</taxon>
        <taxon>Metazoa</taxon>
        <taxon>Spiralia</taxon>
        <taxon>Lophotrochozoa</taxon>
        <taxon>Platyhelminthes</taxon>
        <taxon>Trematoda</taxon>
        <taxon>Digenea</taxon>
        <taxon>Strigeidida</taxon>
        <taxon>Schistosomatoidea</taxon>
        <taxon>Schistosomatidae</taxon>
        <taxon>Schistosoma</taxon>
    </lineage>
</organism>
<gene>
    <name evidence="2" type="ORF">SCUD_LOCUS16697</name>
</gene>
<accession>A0A183KNR7</accession>
<proteinExistence type="predicted"/>
<dbReference type="InterPro" id="IPR000477">
    <property type="entry name" value="RT_dom"/>
</dbReference>